<feature type="zinc finger region" description="CHC2-type" evidence="12 14">
    <location>
        <begin position="37"/>
        <end position="61"/>
    </location>
</feature>
<dbReference type="Pfam" id="PF13155">
    <property type="entry name" value="Toprim_2"/>
    <property type="match status" value="1"/>
</dbReference>
<dbReference type="InterPro" id="IPR006171">
    <property type="entry name" value="TOPRIM_dom"/>
</dbReference>
<dbReference type="SMART" id="SM00400">
    <property type="entry name" value="ZnF_CHCC"/>
    <property type="match status" value="1"/>
</dbReference>
<dbReference type="GO" id="GO:0000428">
    <property type="term" value="C:DNA-directed RNA polymerase complex"/>
    <property type="evidence" value="ECO:0007669"/>
    <property type="project" value="UniProtKB-KW"/>
</dbReference>
<protein>
    <recommendedName>
        <fullName evidence="12 13">DNA primase</fullName>
        <ecNumber evidence="12">2.7.7.101</ecNumber>
    </recommendedName>
</protein>
<gene>
    <name evidence="12 16" type="primary">dnaG</name>
    <name evidence="16" type="ORF">GCM10009007_03550</name>
</gene>
<dbReference type="CDD" id="cd03364">
    <property type="entry name" value="TOPRIM_DnaG_primases"/>
    <property type="match status" value="1"/>
</dbReference>
<evidence type="ECO:0000256" key="11">
    <source>
        <dbReference type="ARBA" id="ARBA00023163"/>
    </source>
</evidence>
<dbReference type="Gene3D" id="3.40.1360.10">
    <property type="match status" value="1"/>
</dbReference>
<keyword evidence="2 12" id="KW-0639">Primosome</keyword>
<evidence type="ECO:0000256" key="4">
    <source>
        <dbReference type="ARBA" id="ARBA00022695"/>
    </source>
</evidence>
<evidence type="ECO:0000256" key="7">
    <source>
        <dbReference type="ARBA" id="ARBA00022771"/>
    </source>
</evidence>
<evidence type="ECO:0000256" key="3">
    <source>
        <dbReference type="ARBA" id="ARBA00022679"/>
    </source>
</evidence>
<dbReference type="GO" id="GO:0006269">
    <property type="term" value="P:DNA replication, synthesis of primer"/>
    <property type="evidence" value="ECO:0007669"/>
    <property type="project" value="UniProtKB-UniRule"/>
</dbReference>
<dbReference type="GO" id="GO:0003899">
    <property type="term" value="F:DNA-directed RNA polymerase activity"/>
    <property type="evidence" value="ECO:0007669"/>
    <property type="project" value="UniProtKB-UniRule"/>
</dbReference>
<comment type="domain">
    <text evidence="12">Contains an N-terminal zinc-binding domain, a central core domain that contains the primase activity, and a C-terminal DnaB-binding domain.</text>
</comment>
<keyword evidence="7 12" id="KW-0863">Zinc-finger</keyword>
<dbReference type="PANTHER" id="PTHR30313:SF2">
    <property type="entry name" value="DNA PRIMASE"/>
    <property type="match status" value="1"/>
</dbReference>
<accession>A0A8J3CFU8</accession>
<keyword evidence="8 12" id="KW-0862">Zinc</keyword>
<keyword evidence="4 12" id="KW-0548">Nucleotidyltransferase</keyword>
<reference evidence="16" key="2">
    <citation type="submission" date="2020-09" db="EMBL/GenBank/DDBJ databases">
        <authorList>
            <person name="Sun Q."/>
            <person name="Kim S."/>
        </authorList>
    </citation>
    <scope>NUCLEOTIDE SEQUENCE</scope>
    <source>
        <strain evidence="16">KCTC 32501</strain>
    </source>
</reference>
<dbReference type="GO" id="GO:0008270">
    <property type="term" value="F:zinc ion binding"/>
    <property type="evidence" value="ECO:0007669"/>
    <property type="project" value="UniProtKB-UniRule"/>
</dbReference>
<dbReference type="EMBL" id="BMZG01000002">
    <property type="protein sequence ID" value="GHA66359.1"/>
    <property type="molecule type" value="Genomic_DNA"/>
</dbReference>
<dbReference type="InterPro" id="IPR050219">
    <property type="entry name" value="DnaG_primase"/>
</dbReference>
<reference evidence="16" key="1">
    <citation type="journal article" date="2014" name="Int. J. Syst. Evol. Microbiol.">
        <title>Complete genome sequence of Corynebacterium casei LMG S-19264T (=DSM 44701T), isolated from a smear-ripened cheese.</title>
        <authorList>
            <consortium name="US DOE Joint Genome Institute (JGI-PGF)"/>
            <person name="Walter F."/>
            <person name="Albersmeier A."/>
            <person name="Kalinowski J."/>
            <person name="Ruckert C."/>
        </authorList>
    </citation>
    <scope>NUCLEOTIDE SEQUENCE</scope>
    <source>
        <strain evidence="16">KCTC 32501</strain>
    </source>
</reference>
<dbReference type="RefSeq" id="WP_189490763.1">
    <property type="nucleotide sequence ID" value="NZ_BMZG01000002.1"/>
</dbReference>
<dbReference type="FunFam" id="3.40.1360.10:FF:000002">
    <property type="entry name" value="DNA primase"/>
    <property type="match status" value="1"/>
</dbReference>
<dbReference type="Proteomes" id="UP000614287">
    <property type="component" value="Unassembled WGS sequence"/>
</dbReference>
<keyword evidence="17" id="KW-1185">Reference proteome</keyword>
<evidence type="ECO:0000256" key="12">
    <source>
        <dbReference type="HAMAP-Rule" id="MF_00974"/>
    </source>
</evidence>
<dbReference type="Gene3D" id="3.90.580.10">
    <property type="entry name" value="Zinc finger, CHC2-type domain"/>
    <property type="match status" value="1"/>
</dbReference>
<dbReference type="InterPro" id="IPR037068">
    <property type="entry name" value="DNA_primase_core_N_sf"/>
</dbReference>
<comment type="caution">
    <text evidence="16">The sequence shown here is derived from an EMBL/GenBank/DDBJ whole genome shotgun (WGS) entry which is preliminary data.</text>
</comment>
<comment type="similarity">
    <text evidence="12 13">Belongs to the DnaG primase family.</text>
</comment>
<keyword evidence="3 12" id="KW-0808">Transferase</keyword>
<evidence type="ECO:0000259" key="15">
    <source>
        <dbReference type="PROSITE" id="PS50880"/>
    </source>
</evidence>
<evidence type="ECO:0000256" key="6">
    <source>
        <dbReference type="ARBA" id="ARBA00022723"/>
    </source>
</evidence>
<comment type="catalytic activity">
    <reaction evidence="12">
        <text>ssDNA + n NTP = ssDNA/pppN(pN)n-1 hybrid + (n-1) diphosphate.</text>
        <dbReference type="EC" id="2.7.7.101"/>
    </reaction>
</comment>
<evidence type="ECO:0000256" key="2">
    <source>
        <dbReference type="ARBA" id="ARBA00022515"/>
    </source>
</evidence>
<dbReference type="InterPro" id="IPR006295">
    <property type="entry name" value="DNA_primase_DnaG"/>
</dbReference>
<keyword evidence="6 12" id="KW-0479">Metal-binding</keyword>
<keyword evidence="5 12" id="KW-0235">DNA replication</keyword>
<dbReference type="Gene3D" id="1.20.50.20">
    <property type="entry name" value="DnaG, RNA polymerase domain, helical bundle"/>
    <property type="match status" value="1"/>
</dbReference>
<dbReference type="PANTHER" id="PTHR30313">
    <property type="entry name" value="DNA PRIMASE"/>
    <property type="match status" value="1"/>
</dbReference>
<dbReference type="GO" id="GO:0005737">
    <property type="term" value="C:cytoplasm"/>
    <property type="evidence" value="ECO:0007669"/>
    <property type="project" value="TreeGrafter"/>
</dbReference>
<keyword evidence="1 12" id="KW-0240">DNA-directed RNA polymerase</keyword>
<dbReference type="SUPFAM" id="SSF57783">
    <property type="entry name" value="Zinc beta-ribbon"/>
    <property type="match status" value="1"/>
</dbReference>
<evidence type="ECO:0000256" key="14">
    <source>
        <dbReference type="PIRSR" id="PIRSR002811-1"/>
    </source>
</evidence>
<dbReference type="SMART" id="SM00493">
    <property type="entry name" value="TOPRIM"/>
    <property type="match status" value="1"/>
</dbReference>
<proteinExistence type="inferred from homology"/>
<evidence type="ECO:0000313" key="17">
    <source>
        <dbReference type="Proteomes" id="UP000614287"/>
    </source>
</evidence>
<dbReference type="InterPro" id="IPR034151">
    <property type="entry name" value="TOPRIM_DnaG_bac"/>
</dbReference>
<dbReference type="Pfam" id="PF08275">
    <property type="entry name" value="DNAG_N"/>
    <property type="match status" value="1"/>
</dbReference>
<dbReference type="GO" id="GO:0003677">
    <property type="term" value="F:DNA binding"/>
    <property type="evidence" value="ECO:0007669"/>
    <property type="project" value="UniProtKB-KW"/>
</dbReference>
<evidence type="ECO:0000256" key="10">
    <source>
        <dbReference type="ARBA" id="ARBA00023125"/>
    </source>
</evidence>
<dbReference type="AlphaFoldDB" id="A0A8J3CFU8"/>
<dbReference type="NCBIfam" id="TIGR01391">
    <property type="entry name" value="dnaG"/>
    <property type="match status" value="1"/>
</dbReference>
<comment type="subunit">
    <text evidence="12">Monomer. Interacts with DnaB.</text>
</comment>
<dbReference type="Pfam" id="PF01807">
    <property type="entry name" value="Zn_ribbon_DnaG"/>
    <property type="match status" value="1"/>
</dbReference>
<dbReference type="InterPro" id="IPR036977">
    <property type="entry name" value="DNA_primase_Znf_CHC2"/>
</dbReference>
<evidence type="ECO:0000256" key="1">
    <source>
        <dbReference type="ARBA" id="ARBA00022478"/>
    </source>
</evidence>
<comment type="function">
    <text evidence="12 13">RNA polymerase that catalyzes the synthesis of short RNA molecules used as primers for DNA polymerase during DNA replication.</text>
</comment>
<dbReference type="InterPro" id="IPR030846">
    <property type="entry name" value="DnaG_bac"/>
</dbReference>
<organism evidence="16 17">
    <name type="scientific">Formosimonas limnophila</name>
    <dbReference type="NCBI Taxonomy" id="1384487"/>
    <lineage>
        <taxon>Bacteria</taxon>
        <taxon>Pseudomonadati</taxon>
        <taxon>Pseudomonadota</taxon>
        <taxon>Betaproteobacteria</taxon>
        <taxon>Burkholderiales</taxon>
        <taxon>Burkholderiaceae</taxon>
        <taxon>Formosimonas</taxon>
    </lineage>
</organism>
<dbReference type="FunFam" id="3.90.580.10:FF:000001">
    <property type="entry name" value="DNA primase"/>
    <property type="match status" value="1"/>
</dbReference>
<dbReference type="PIRSF" id="PIRSF002811">
    <property type="entry name" value="DnaG"/>
    <property type="match status" value="1"/>
</dbReference>
<evidence type="ECO:0000256" key="13">
    <source>
        <dbReference type="PIRNR" id="PIRNR002811"/>
    </source>
</evidence>
<dbReference type="Gene3D" id="3.90.980.10">
    <property type="entry name" value="DNA primase, catalytic core, N-terminal domain"/>
    <property type="match status" value="1"/>
</dbReference>
<evidence type="ECO:0000256" key="9">
    <source>
        <dbReference type="ARBA" id="ARBA00022842"/>
    </source>
</evidence>
<comment type="cofactor">
    <cofactor evidence="12 13 14">
        <name>Zn(2+)</name>
        <dbReference type="ChEBI" id="CHEBI:29105"/>
    </cofactor>
    <text evidence="12 13 14">Binds 1 zinc ion per monomer.</text>
</comment>
<sequence>MIPNEFINDLLNRTDIVDVVGRYVQLKRAGANHQGLCPFHNEKSPSFTVSPSKQFYHCFGCGAHGTAIGFLMEHNGLTFVEAVTDLARHSGMNVPQDKPLSPQQIAHQREQKIRSENMGQVLAEANDFYQKQLKEHAHAAAYLKRRGLSGEVAQRFGLGYAPFDTSLQKVFTDYHESTALIESGLCKQREAENGKPARRYDFFRDRIMFPIRNTKGQIIGFGGRVIDKGEPKYLNSPESPLFQKGQELYGLFEARSAISTLQHALVVEGYMDVVALAQAGLENAVATLGTATSSTHVQKLFRFTNTIVFSFDGDSAGRKAAWRAMLNALPHALDTRTIKFLFLPPEHDPDTFVREHGVAAFSAQVQTAMTLSQFILYGLNQAAPESTAEARARQFHLAKPILTSLPNSALRTQIIQAFATQVNATVADVIDYCELETKSRPRRQLRESGKRDAPPSLIEHALGDILAHTELAQTANITLWQTIPQHQALTELLVLLQNEPSLSGAALHHQLESMSHAPLYRHILEKHLRELNDRSLEDAQTAFTEHEKQIKRLNIDARLQKLVQQINHDPAAKAQYNALLEERKRLNAPTN</sequence>
<keyword evidence="10 12" id="KW-0238">DNA-binding</keyword>
<evidence type="ECO:0000256" key="8">
    <source>
        <dbReference type="ARBA" id="ARBA00022833"/>
    </source>
</evidence>
<evidence type="ECO:0000256" key="5">
    <source>
        <dbReference type="ARBA" id="ARBA00022705"/>
    </source>
</evidence>
<dbReference type="PROSITE" id="PS50880">
    <property type="entry name" value="TOPRIM"/>
    <property type="match status" value="1"/>
</dbReference>
<feature type="domain" description="Toprim" evidence="15">
    <location>
        <begin position="262"/>
        <end position="344"/>
    </location>
</feature>
<dbReference type="SUPFAM" id="SSF56731">
    <property type="entry name" value="DNA primase core"/>
    <property type="match status" value="1"/>
</dbReference>
<keyword evidence="11 12" id="KW-0804">Transcription</keyword>
<keyword evidence="9" id="KW-0460">Magnesium</keyword>
<dbReference type="GO" id="GO:1990077">
    <property type="term" value="C:primosome complex"/>
    <property type="evidence" value="ECO:0007669"/>
    <property type="project" value="UniProtKB-KW"/>
</dbReference>
<dbReference type="InterPro" id="IPR002694">
    <property type="entry name" value="Znf_CHC2"/>
</dbReference>
<evidence type="ECO:0000313" key="16">
    <source>
        <dbReference type="EMBL" id="GHA66359.1"/>
    </source>
</evidence>
<dbReference type="EC" id="2.7.7.101" evidence="12"/>
<name>A0A8J3CFU8_9BURK</name>
<dbReference type="InterPro" id="IPR013264">
    <property type="entry name" value="DNAG_N"/>
</dbReference>
<dbReference type="HAMAP" id="MF_00974">
    <property type="entry name" value="DNA_primase_DnaG"/>
    <property type="match status" value="1"/>
</dbReference>